<protein>
    <submittedName>
        <fullName evidence="3">Putative subunit of trafficking protein particle complex II</fullName>
    </submittedName>
</protein>
<dbReference type="OrthoDB" id="27962at2759"/>
<organism evidence="3 4">
    <name type="scientific">Chloropicon primus</name>
    <dbReference type="NCBI Taxonomy" id="1764295"/>
    <lineage>
        <taxon>Eukaryota</taxon>
        <taxon>Viridiplantae</taxon>
        <taxon>Chlorophyta</taxon>
        <taxon>Chloropicophyceae</taxon>
        <taxon>Chloropicales</taxon>
        <taxon>Chloropicaceae</taxon>
        <taxon>Chloropicon</taxon>
    </lineage>
</organism>
<dbReference type="Proteomes" id="UP000316726">
    <property type="component" value="Chromosome 8"/>
</dbReference>
<dbReference type="AlphaFoldDB" id="A0A5B8MQF5"/>
<keyword evidence="4" id="KW-1185">Reference proteome</keyword>
<proteinExistence type="predicted"/>
<evidence type="ECO:0000313" key="4">
    <source>
        <dbReference type="Proteomes" id="UP000316726"/>
    </source>
</evidence>
<feature type="domain" description="Trs120/TRAPPC9 N-terminal" evidence="2">
    <location>
        <begin position="121"/>
        <end position="383"/>
    </location>
</feature>
<accession>A0A5B8MQF5</accession>
<dbReference type="GO" id="GO:0005802">
    <property type="term" value="C:trans-Golgi network"/>
    <property type="evidence" value="ECO:0007669"/>
    <property type="project" value="TreeGrafter"/>
</dbReference>
<dbReference type="PANTHER" id="PTHR21512">
    <property type="entry name" value="TRAFFICKING PROTEIN PARTICLE COMPLEX SUBUNIT 9"/>
    <property type="match status" value="1"/>
</dbReference>
<feature type="region of interest" description="Disordered" evidence="1">
    <location>
        <begin position="240"/>
        <end position="280"/>
    </location>
</feature>
<evidence type="ECO:0000256" key="1">
    <source>
        <dbReference type="SAM" id="MobiDB-lite"/>
    </source>
</evidence>
<sequence length="1135" mass="125920">MVRFQSAGVVEGNMDFLSCGDATVAIFPVGQVPDARFWKYAELIASDNEIELGHVQAFYQERQKSPFSNLPWTNGMMRLKYQIDVNNLLKQEGSSTSGSPEDKRKGKRRSIFEENNILQDIKDYGNRRRTFGVVGVCSCADCPDVGKAYEEFLEVCRMYPNACALRCLMFDPSGSQIEQDHATATNMIMVPPSSGDALRQHMETVMQDFCAVMVMGLEQLALKADACDIPSRRLSFRRTSLDGEAGEDPAQRLSAARLAPAGRSGRGYSPSQMTASGSGKDLLNSSTEILKTAPELAQGEGFISRMTVNPNDDNAKRLKKRKFASVQRDIGFYCLASGSPVDALRHFSTSVELSQGVADFKTTVAALEGYLCSLLLLKQNYLQNEVMEEGSQIVWQSEELVSMDEILDLILLNLKLAGSEDLSITTLIKYARFLAANMGEEVDRAAGGDIVQKQSVQRKKVLLTQILQDVREYDGVNLLDTVILNLELSVVFEGLKQFRQQAFSLRKACETLREMLKVRDLDLDSPKSSGIQALVFNMLVSHRSKECQSTLVKFKKYLSSGDKCSDIQKLYSANRKRQGGSSFSWLACEVVCRNHGESTHVYEESKTVGSTPFLFSPKYKNKGRELIGSSADYVLWSVGKPSELWIRFSLRDSGDFSSSPGILDDIGASQMKLYFSDSCNVMTSFSAVSELRAKGKRCLQVKVTAIPLEAGESHLEGVQILQSGSSRKVMHTAKFENLKRPLHVKVVKRLPVLATRFSADGTGPLKVIHLLESEQKEFYMDHRNVGEVVIRRLEFASSVSESDSHEDRGRLQVRHEDMILEEGTQLGLGEMKRLRISFSSGAMDDCADVVERRVRFTVLLSDRSKQESKMSKDEKTIVKTQTLDIRVVVHRGLSVNRIFLPRDGMLRAIEGQGTCVDVSNLSGEDIEICQDLALEHDAGAGEGGAHLLAKRSGTKEFLLKLPKSYEKHRQDDLFLRWRTKRKGRRGEIKLLGTLASKSLVDPGTTYAAILQDGSPFRFCHPCTGTVAMVSGEGGKVQRKDCKAFEVKVSSHLPDACSVTFDIRCLCEDGSTVSSNDVILTGVLSFSNLKIPANAEGHRICKFGACFLSPGVYNFALCQKSPSDLLYTDRKEILVE</sequence>
<dbReference type="STRING" id="1764295.A0A5B8MQF5"/>
<dbReference type="InterPro" id="IPR013935">
    <property type="entry name" value="Trs120_TRAPPC9"/>
</dbReference>
<evidence type="ECO:0000313" key="3">
    <source>
        <dbReference type="EMBL" id="QDZ22706.1"/>
    </source>
</evidence>
<reference evidence="3 4" key="1">
    <citation type="submission" date="2018-07" db="EMBL/GenBank/DDBJ databases">
        <title>The complete nuclear genome of the prasinophyte Chloropicon primus (CCMP1205).</title>
        <authorList>
            <person name="Pombert J.-F."/>
            <person name="Otis C."/>
            <person name="Turmel M."/>
            <person name="Lemieux C."/>
        </authorList>
    </citation>
    <scope>NUCLEOTIDE SEQUENCE [LARGE SCALE GENOMIC DNA]</scope>
    <source>
        <strain evidence="3 4">CCMP1205</strain>
    </source>
</reference>
<dbReference type="PANTHER" id="PTHR21512:SF5">
    <property type="entry name" value="TRAFFICKING PROTEIN PARTICLE COMPLEX SUBUNIT 9"/>
    <property type="match status" value="1"/>
</dbReference>
<dbReference type="Pfam" id="PF08626">
    <property type="entry name" value="TRAPPC9-Trs120"/>
    <property type="match status" value="2"/>
</dbReference>
<dbReference type="InterPro" id="IPR058563">
    <property type="entry name" value="Trs120_TRAPPC9_N"/>
</dbReference>
<name>A0A5B8MQF5_9CHLO</name>
<gene>
    <name evidence="3" type="ORF">A3770_08p52240</name>
</gene>
<feature type="compositionally biased region" description="Polar residues" evidence="1">
    <location>
        <begin position="269"/>
        <end position="280"/>
    </location>
</feature>
<evidence type="ECO:0000259" key="2">
    <source>
        <dbReference type="Pfam" id="PF08626"/>
    </source>
</evidence>
<feature type="domain" description="Trs120/TRAPPC9 N-terminal" evidence="2">
    <location>
        <begin position="26"/>
        <end position="86"/>
    </location>
</feature>
<dbReference type="EMBL" id="CP031041">
    <property type="protein sequence ID" value="QDZ22706.1"/>
    <property type="molecule type" value="Genomic_DNA"/>
</dbReference>